<keyword evidence="3" id="KW-1185">Reference proteome</keyword>
<dbReference type="AlphaFoldDB" id="A0A9P7YRD1"/>
<dbReference type="Proteomes" id="UP000824998">
    <property type="component" value="Unassembled WGS sequence"/>
</dbReference>
<dbReference type="OrthoDB" id="3438854at2759"/>
<evidence type="ECO:0000313" key="2">
    <source>
        <dbReference type="EMBL" id="KAG9238549.1"/>
    </source>
</evidence>
<feature type="compositionally biased region" description="Basic and acidic residues" evidence="1">
    <location>
        <begin position="1"/>
        <end position="12"/>
    </location>
</feature>
<protein>
    <submittedName>
        <fullName evidence="2">Uncharacterized protein</fullName>
    </submittedName>
</protein>
<comment type="caution">
    <text evidence="2">The sequence shown here is derived from an EMBL/GenBank/DDBJ whole genome shotgun (WGS) entry which is preliminary data.</text>
</comment>
<organism evidence="2 3">
    <name type="scientific">Amylocarpus encephaloides</name>
    <dbReference type="NCBI Taxonomy" id="45428"/>
    <lineage>
        <taxon>Eukaryota</taxon>
        <taxon>Fungi</taxon>
        <taxon>Dikarya</taxon>
        <taxon>Ascomycota</taxon>
        <taxon>Pezizomycotina</taxon>
        <taxon>Leotiomycetes</taxon>
        <taxon>Helotiales</taxon>
        <taxon>Helotiales incertae sedis</taxon>
        <taxon>Amylocarpus</taxon>
    </lineage>
</organism>
<gene>
    <name evidence="2" type="ORF">BJ875DRAFT_32264</name>
</gene>
<accession>A0A9P7YRD1</accession>
<reference evidence="2" key="1">
    <citation type="journal article" date="2021" name="IMA Fungus">
        <title>Genomic characterization of three marine fungi, including Emericellopsis atlantica sp. nov. with signatures of a generalist lifestyle and marine biomass degradation.</title>
        <authorList>
            <person name="Hagestad O.C."/>
            <person name="Hou L."/>
            <person name="Andersen J.H."/>
            <person name="Hansen E.H."/>
            <person name="Altermark B."/>
            <person name="Li C."/>
            <person name="Kuhnert E."/>
            <person name="Cox R.J."/>
            <person name="Crous P.W."/>
            <person name="Spatafora J.W."/>
            <person name="Lail K."/>
            <person name="Amirebrahimi M."/>
            <person name="Lipzen A."/>
            <person name="Pangilinan J."/>
            <person name="Andreopoulos W."/>
            <person name="Hayes R.D."/>
            <person name="Ng V."/>
            <person name="Grigoriev I.V."/>
            <person name="Jackson S.A."/>
            <person name="Sutton T.D.S."/>
            <person name="Dobson A.D.W."/>
            <person name="Rama T."/>
        </authorList>
    </citation>
    <scope>NUCLEOTIDE SEQUENCE</scope>
    <source>
        <strain evidence="2">TRa018bII</strain>
    </source>
</reference>
<feature type="compositionally biased region" description="Acidic residues" evidence="1">
    <location>
        <begin position="13"/>
        <end position="22"/>
    </location>
</feature>
<proteinExistence type="predicted"/>
<feature type="region of interest" description="Disordered" evidence="1">
    <location>
        <begin position="1"/>
        <end position="41"/>
    </location>
</feature>
<evidence type="ECO:0000256" key="1">
    <source>
        <dbReference type="SAM" id="MobiDB-lite"/>
    </source>
</evidence>
<dbReference type="EMBL" id="MU251368">
    <property type="protein sequence ID" value="KAG9238549.1"/>
    <property type="molecule type" value="Genomic_DNA"/>
</dbReference>
<name>A0A9P7YRD1_9HELO</name>
<sequence length="156" mass="18130">MAPHSRESRGEEEHNESEEESQPAEAVIRAQSLVNTSKKRREAKRKLLEAEHKKHVKELRHRIDNAYAVRNTKLANLQGSYWKRLEALNTKRENLEKLILVSMKQTELQTKNIASELLAMFEGRQEDFSEMPEIKDITLPEKPKENLDATTLVEKV</sequence>
<evidence type="ECO:0000313" key="3">
    <source>
        <dbReference type="Proteomes" id="UP000824998"/>
    </source>
</evidence>